<sequence length="340" mass="38376">MAKIISCINYKGGVGKTTTTYHIGCALTLFHNKKVLLVDVDPQANLTFLCTLPDRWELFKRDNGTIAQLFESYLKDSFDPYQVENIIWKSPVELPSKSKGAKDVVKNLDLIPSDVDLLGVDLELASKTWRKIESGFYQEQLQILRRTINGIKGIFGMDTSGDMRDALLYLEQRHILKNALHRIKDNYDYILIDCPPNLYLVTQNALAASDTYIITTIPDHMSTIGINILIKKIRELHDRINLKCRLTNAETDDIALKGIVFTMVRTAGQGIVSTHKDKMNELRKDYSGLCFENAISWGAGYTEASALAVPVFAMSDENAMRVAEQYKKVTKEFLEKVDGN</sequence>
<dbReference type="EMBL" id="MJUW02000021">
    <property type="protein sequence ID" value="OQD46746.1"/>
    <property type="molecule type" value="Genomic_DNA"/>
</dbReference>
<feature type="domain" description="AAA" evidence="1">
    <location>
        <begin position="2"/>
        <end position="131"/>
    </location>
</feature>
<dbReference type="InterPro" id="IPR050678">
    <property type="entry name" value="DNA_Partitioning_ATPase"/>
</dbReference>
<evidence type="ECO:0000259" key="1">
    <source>
        <dbReference type="Pfam" id="PF13614"/>
    </source>
</evidence>
<accession>A0A1V6M362</accession>
<comment type="caution">
    <text evidence="2">The sequence shown here is derived from an EMBL/GenBank/DDBJ whole genome shotgun (WGS) entry which is preliminary data.</text>
</comment>
<feature type="domain" description="AAA" evidence="1">
    <location>
        <begin position="170"/>
        <end position="243"/>
    </location>
</feature>
<dbReference type="Proteomes" id="UP000242219">
    <property type="component" value="Unassembled WGS sequence"/>
</dbReference>
<name>A0A1V6M362_9BACT</name>
<reference evidence="2 3" key="1">
    <citation type="journal article" date="2016" name="Genome Announc.">
        <title>Draft Genome Sequence of the Anaerobic Ammonium-Oxidizing Bacterium 'Candidatus Brocadia sp. 40'.</title>
        <authorList>
            <person name="Ali M."/>
            <person name="Haroon M.F."/>
            <person name="Narita Y."/>
            <person name="Zhang L."/>
            <person name="Rangel Shaw D."/>
            <person name="Okabe S."/>
            <person name="Saikaly P.E."/>
        </authorList>
    </citation>
    <scope>NUCLEOTIDE SEQUENCE [LARGE SCALE GENOMIC DNA]</scope>
    <source>
        <strain evidence="2 3">40</strain>
    </source>
</reference>
<dbReference type="InterPro" id="IPR027417">
    <property type="entry name" value="P-loop_NTPase"/>
</dbReference>
<keyword evidence="3" id="KW-1185">Reference proteome</keyword>
<dbReference type="Pfam" id="PF13614">
    <property type="entry name" value="AAA_31"/>
    <property type="match status" value="2"/>
</dbReference>
<protein>
    <recommendedName>
        <fullName evidence="1">AAA domain-containing protein</fullName>
    </recommendedName>
</protein>
<organism evidence="2 3">
    <name type="scientific">Candidatus Brocadia sapporoensis</name>
    <dbReference type="NCBI Taxonomy" id="392547"/>
    <lineage>
        <taxon>Bacteria</taxon>
        <taxon>Pseudomonadati</taxon>
        <taxon>Planctomycetota</taxon>
        <taxon>Candidatus Brocadiia</taxon>
        <taxon>Candidatus Brocadiales</taxon>
        <taxon>Candidatus Brocadiaceae</taxon>
        <taxon>Candidatus Brocadia</taxon>
    </lineage>
</organism>
<evidence type="ECO:0000313" key="2">
    <source>
        <dbReference type="EMBL" id="OQD46746.1"/>
    </source>
</evidence>
<dbReference type="CDD" id="cd02042">
    <property type="entry name" value="ParAB_family"/>
    <property type="match status" value="1"/>
</dbReference>
<dbReference type="InterPro" id="IPR025669">
    <property type="entry name" value="AAA_dom"/>
</dbReference>
<dbReference type="PANTHER" id="PTHR13696">
    <property type="entry name" value="P-LOOP CONTAINING NUCLEOSIDE TRIPHOSPHATE HYDROLASE"/>
    <property type="match status" value="1"/>
</dbReference>
<proteinExistence type="predicted"/>
<dbReference type="PANTHER" id="PTHR13696:SF99">
    <property type="entry name" value="COBYRINIC ACID AC-DIAMIDE SYNTHASE"/>
    <property type="match status" value="1"/>
</dbReference>
<dbReference type="Gene3D" id="3.40.50.300">
    <property type="entry name" value="P-loop containing nucleotide triphosphate hydrolases"/>
    <property type="match status" value="1"/>
</dbReference>
<evidence type="ECO:0000313" key="3">
    <source>
        <dbReference type="Proteomes" id="UP000242219"/>
    </source>
</evidence>
<dbReference type="SUPFAM" id="SSF52540">
    <property type="entry name" value="P-loop containing nucleoside triphosphate hydrolases"/>
    <property type="match status" value="1"/>
</dbReference>
<dbReference type="AlphaFoldDB" id="A0A1V6M362"/>
<gene>
    <name evidence="2" type="ORF">BIY37_01690</name>
</gene>
<dbReference type="RefSeq" id="WP_070066108.1">
    <property type="nucleotide sequence ID" value="NZ_MJUW02000021.1"/>
</dbReference>